<dbReference type="PANTHER" id="PTHR32305">
    <property type="match status" value="1"/>
</dbReference>
<sequence>MKNRQQLNYLQHQYIYCIYCKLLCLKYLQNLSSVISILPSEPCSAEKTNGNIISYLFSPQNTWSTSPILKRENNTYYYYQNDHLGTPNILHNKLGQVVNAREMNAFGDWTNSIDSINNNFAFAGQYKDFEKKAFYNYFRDYRVDIGGYIQSDPIGLDGGLNIYNYVENRPLNFIDIYGLAWWIIGYDYETTNNIIICVLNHFSHAEKGKAFNFTSCNRSKRDAILERRCDEFEPDYPKCCDCKDEIGRQKRITQTFGEYRDVWQISGKSYQWRPSIPKPLHGSCRD</sequence>
<dbReference type="PRINTS" id="PR00394">
    <property type="entry name" value="RHSPROTEIN"/>
</dbReference>
<dbReference type="InterPro" id="IPR050708">
    <property type="entry name" value="T6SS_VgrG/RHS"/>
</dbReference>
<accession>A0A3B0VDV0</accession>
<evidence type="ECO:0000313" key="1">
    <source>
        <dbReference type="EMBL" id="VAW36457.1"/>
    </source>
</evidence>
<dbReference type="AlphaFoldDB" id="A0A3B0VDV0"/>
<dbReference type="EMBL" id="UOEW01000144">
    <property type="protein sequence ID" value="VAW36457.1"/>
    <property type="molecule type" value="Genomic_DNA"/>
</dbReference>
<organism evidence="1">
    <name type="scientific">hydrothermal vent metagenome</name>
    <dbReference type="NCBI Taxonomy" id="652676"/>
    <lineage>
        <taxon>unclassified sequences</taxon>
        <taxon>metagenomes</taxon>
        <taxon>ecological metagenomes</taxon>
    </lineage>
</organism>
<name>A0A3B0VDV0_9ZZZZ</name>
<dbReference type="PANTHER" id="PTHR32305:SF15">
    <property type="entry name" value="PROTEIN RHSA-RELATED"/>
    <property type="match status" value="1"/>
</dbReference>
<protein>
    <recommendedName>
        <fullName evidence="2">Rhs-family protein</fullName>
    </recommendedName>
</protein>
<dbReference type="InterPro" id="IPR022385">
    <property type="entry name" value="Rhs_assc_core"/>
</dbReference>
<reference evidence="1" key="1">
    <citation type="submission" date="2018-06" db="EMBL/GenBank/DDBJ databases">
        <authorList>
            <person name="Zhirakovskaya E."/>
        </authorList>
    </citation>
    <scope>NUCLEOTIDE SEQUENCE</scope>
</reference>
<gene>
    <name evidence="1" type="ORF">MNBD_GAMMA01-194</name>
</gene>
<dbReference type="NCBIfam" id="TIGR03696">
    <property type="entry name" value="Rhs_assc_core"/>
    <property type="match status" value="1"/>
</dbReference>
<proteinExistence type="predicted"/>
<evidence type="ECO:0008006" key="2">
    <source>
        <dbReference type="Google" id="ProtNLM"/>
    </source>
</evidence>
<dbReference type="Gene3D" id="2.180.10.10">
    <property type="entry name" value="RHS repeat-associated core"/>
    <property type="match status" value="1"/>
</dbReference>